<keyword evidence="4" id="KW-1185">Reference proteome</keyword>
<comment type="caution">
    <text evidence="3">The sequence shown here is derived from an EMBL/GenBank/DDBJ whole genome shotgun (WGS) entry which is preliminary data.</text>
</comment>
<feature type="transmembrane region" description="Helical" evidence="2">
    <location>
        <begin position="154"/>
        <end position="173"/>
    </location>
</feature>
<evidence type="ECO:0008006" key="5">
    <source>
        <dbReference type="Google" id="ProtNLM"/>
    </source>
</evidence>
<feature type="transmembrane region" description="Helical" evidence="2">
    <location>
        <begin position="92"/>
        <end position="117"/>
    </location>
</feature>
<dbReference type="RefSeq" id="XP_022284024.1">
    <property type="nucleotide sequence ID" value="XM_022429043.1"/>
</dbReference>
<feature type="compositionally biased region" description="Basic and acidic residues" evidence="1">
    <location>
        <begin position="326"/>
        <end position="335"/>
    </location>
</feature>
<evidence type="ECO:0000256" key="1">
    <source>
        <dbReference type="SAM" id="MobiDB-lite"/>
    </source>
</evidence>
<dbReference type="AlphaFoldDB" id="A0A179F2D9"/>
<keyword evidence="2" id="KW-0472">Membrane</keyword>
<dbReference type="GeneID" id="28858630"/>
<sequence length="365" mass="40101">MSEYPAPEDRPTQHWLATALPPRRLLPWDEQYPLSQFFDSEPSAQTVISMTSTYAPQGPPTWGSPGPQVAVMALPMNYSVIKPPAKQLYPRGWVTVPILQLIFAVTSAGFTAFLLFTSLRMRVILMICASGISIGISIWLICAHSCAPQSLKPMVALPLDFLVLVLWIATVGWMVPSAVNLSTEGFLEACAGIAAGIAGIDFILFAVGMIGDIIAFHRVRRLGQFQQYPPQQPNMQPYMQSRTPHPGLSYDQHATTTTVRKPEFEVRSPVNPLPTQNAIENAEREFEHELDPQSMAAREMDGNSMPSLNGLTSKPELGPQSVQTRELADQDRPAELSETISPASPFPFRGSASQSFAELPTRPKS</sequence>
<protein>
    <recommendedName>
        <fullName evidence="5">MARVEL domain-containing protein</fullName>
    </recommendedName>
</protein>
<keyword evidence="2" id="KW-0812">Transmembrane</keyword>
<reference evidence="3 4" key="1">
    <citation type="journal article" date="2016" name="PLoS Pathog.">
        <title>Biosynthesis of antibiotic leucinostatins in bio-control fungus Purpureocillium lilacinum and their inhibition on phytophthora revealed by genome mining.</title>
        <authorList>
            <person name="Wang G."/>
            <person name="Liu Z."/>
            <person name="Lin R."/>
            <person name="Li E."/>
            <person name="Mao Z."/>
            <person name="Ling J."/>
            <person name="Yang Y."/>
            <person name="Yin W.B."/>
            <person name="Xie B."/>
        </authorList>
    </citation>
    <scope>NUCLEOTIDE SEQUENCE [LARGE SCALE GENOMIC DNA]</scope>
    <source>
        <strain evidence="3">170</strain>
    </source>
</reference>
<keyword evidence="2" id="KW-1133">Transmembrane helix</keyword>
<dbReference type="PANTHER" id="PTHR37451:SF4">
    <property type="entry name" value="MARVEL DOMAIN-CONTAINING PROTEIN"/>
    <property type="match status" value="1"/>
</dbReference>
<evidence type="ECO:0000313" key="4">
    <source>
        <dbReference type="Proteomes" id="UP000078397"/>
    </source>
</evidence>
<gene>
    <name evidence="3" type="ORF">VFPPC_16883</name>
</gene>
<evidence type="ECO:0000313" key="3">
    <source>
        <dbReference type="EMBL" id="OAQ59480.2"/>
    </source>
</evidence>
<dbReference type="KEGG" id="pchm:VFPPC_16883"/>
<accession>A0A179F2D9</accession>
<feature type="region of interest" description="Disordered" evidence="1">
    <location>
        <begin position="299"/>
        <end position="365"/>
    </location>
</feature>
<dbReference type="EMBL" id="LSBJ02000011">
    <property type="protein sequence ID" value="OAQ59480.2"/>
    <property type="molecule type" value="Genomic_DNA"/>
</dbReference>
<name>A0A179F2D9_METCM</name>
<dbReference type="PANTHER" id="PTHR37451">
    <property type="entry name" value="MARVEL DOMAIN"/>
    <property type="match status" value="1"/>
</dbReference>
<proteinExistence type="predicted"/>
<feature type="transmembrane region" description="Helical" evidence="2">
    <location>
        <begin position="193"/>
        <end position="216"/>
    </location>
</feature>
<feature type="transmembrane region" description="Helical" evidence="2">
    <location>
        <begin position="123"/>
        <end position="142"/>
    </location>
</feature>
<evidence type="ECO:0000256" key="2">
    <source>
        <dbReference type="SAM" id="Phobius"/>
    </source>
</evidence>
<dbReference type="STRING" id="1380566.A0A179F2D9"/>
<dbReference type="Proteomes" id="UP000078397">
    <property type="component" value="Unassembled WGS sequence"/>
</dbReference>
<organism evidence="3 4">
    <name type="scientific">Pochonia chlamydosporia 170</name>
    <dbReference type="NCBI Taxonomy" id="1380566"/>
    <lineage>
        <taxon>Eukaryota</taxon>
        <taxon>Fungi</taxon>
        <taxon>Dikarya</taxon>
        <taxon>Ascomycota</taxon>
        <taxon>Pezizomycotina</taxon>
        <taxon>Sordariomycetes</taxon>
        <taxon>Hypocreomycetidae</taxon>
        <taxon>Hypocreales</taxon>
        <taxon>Clavicipitaceae</taxon>
        <taxon>Pochonia</taxon>
    </lineage>
</organism>